<keyword evidence="1 2" id="KW-0238">DNA-binding</keyword>
<dbReference type="Gene3D" id="2.40.50.140">
    <property type="entry name" value="Nucleic acid-binding proteins"/>
    <property type="match status" value="1"/>
</dbReference>
<evidence type="ECO:0000256" key="2">
    <source>
        <dbReference type="PIRNR" id="PIRNR002070"/>
    </source>
</evidence>
<dbReference type="EMBL" id="JAUKFM010000002">
    <property type="protein sequence ID" value="MDN8619683.1"/>
    <property type="molecule type" value="Genomic_DNA"/>
</dbReference>
<feature type="compositionally biased region" description="Polar residues" evidence="4">
    <location>
        <begin position="130"/>
        <end position="161"/>
    </location>
</feature>
<organism evidence="5 6">
    <name type="scientific">Corynebacterium kefirresidentii</name>
    <dbReference type="NCBI Taxonomy" id="1979527"/>
    <lineage>
        <taxon>Bacteria</taxon>
        <taxon>Bacillati</taxon>
        <taxon>Actinomycetota</taxon>
        <taxon>Actinomycetes</taxon>
        <taxon>Mycobacteriales</taxon>
        <taxon>Corynebacteriaceae</taxon>
        <taxon>Corynebacterium</taxon>
    </lineage>
</organism>
<evidence type="ECO:0000256" key="4">
    <source>
        <dbReference type="SAM" id="MobiDB-lite"/>
    </source>
</evidence>
<dbReference type="InterPro" id="IPR011344">
    <property type="entry name" value="ssDNA-bd"/>
</dbReference>
<sequence length="161" mass="17916">MIDLITLTGGLPRDAELRFTPQGAAVANFTLASSDNRFDQEQNQWVKTRNMYLDVTIWNEQGNKQNPTPWAEMAADLKKGDQVAVTGKLVTRSWETKDGEKRSKIEFNAMRYYTLPAAPQQQPSQAQQSWDNAAQNGQTAASGAWSTPPAQSGQQNQEPPF</sequence>
<dbReference type="Pfam" id="PF00436">
    <property type="entry name" value="SSB"/>
    <property type="match status" value="1"/>
</dbReference>
<dbReference type="NCBIfam" id="TIGR00621">
    <property type="entry name" value="ssb"/>
    <property type="match status" value="1"/>
</dbReference>
<protein>
    <recommendedName>
        <fullName evidence="2 3">Single-stranded DNA-binding protein</fullName>
    </recommendedName>
</protein>
<accession>A0ABT8Q382</accession>
<dbReference type="InterPro" id="IPR000424">
    <property type="entry name" value="Primosome_PriB/ssb"/>
</dbReference>
<evidence type="ECO:0000256" key="3">
    <source>
        <dbReference type="RuleBase" id="RU000524"/>
    </source>
</evidence>
<name>A0ABT8Q382_9CORY</name>
<evidence type="ECO:0000313" key="5">
    <source>
        <dbReference type="EMBL" id="MDN8619683.1"/>
    </source>
</evidence>
<dbReference type="CDD" id="cd04496">
    <property type="entry name" value="SSB_OBF"/>
    <property type="match status" value="1"/>
</dbReference>
<dbReference type="SUPFAM" id="SSF50249">
    <property type="entry name" value="Nucleic acid-binding proteins"/>
    <property type="match status" value="1"/>
</dbReference>
<reference evidence="5" key="1">
    <citation type="submission" date="2023-07" db="EMBL/GenBank/DDBJ databases">
        <title>Insights into the diversity of cutaneous corynebacteria.</title>
        <authorList>
            <person name="Bruggemann H."/>
            <person name="Poehlein A."/>
        </authorList>
    </citation>
    <scope>NUCLEOTIDE SEQUENCE</scope>
    <source>
        <strain evidence="5">P7_F1</strain>
    </source>
</reference>
<dbReference type="GO" id="GO:0003677">
    <property type="term" value="F:DNA binding"/>
    <property type="evidence" value="ECO:0007669"/>
    <property type="project" value="UniProtKB-KW"/>
</dbReference>
<dbReference type="PIRSF" id="PIRSF002070">
    <property type="entry name" value="SSB"/>
    <property type="match status" value="1"/>
</dbReference>
<dbReference type="Proteomes" id="UP001174347">
    <property type="component" value="Unassembled WGS sequence"/>
</dbReference>
<feature type="compositionally biased region" description="Low complexity" evidence="4">
    <location>
        <begin position="116"/>
        <end position="129"/>
    </location>
</feature>
<dbReference type="RefSeq" id="WP_023021046.1">
    <property type="nucleotide sequence ID" value="NZ_CP175769.1"/>
</dbReference>
<dbReference type="PROSITE" id="PS50935">
    <property type="entry name" value="SSB"/>
    <property type="match status" value="1"/>
</dbReference>
<gene>
    <name evidence="5" type="primary">ssb</name>
    <name evidence="5" type="ORF">Q0N36_03670</name>
</gene>
<comment type="caution">
    <text evidence="5">The sequence shown here is derived from an EMBL/GenBank/DDBJ whole genome shotgun (WGS) entry which is preliminary data.</text>
</comment>
<evidence type="ECO:0000313" key="6">
    <source>
        <dbReference type="Proteomes" id="UP001174347"/>
    </source>
</evidence>
<dbReference type="InterPro" id="IPR012340">
    <property type="entry name" value="NA-bd_OB-fold"/>
</dbReference>
<evidence type="ECO:0000256" key="1">
    <source>
        <dbReference type="ARBA" id="ARBA00023125"/>
    </source>
</evidence>
<keyword evidence="6" id="KW-1185">Reference proteome</keyword>
<proteinExistence type="predicted"/>
<feature type="region of interest" description="Disordered" evidence="4">
    <location>
        <begin position="116"/>
        <end position="161"/>
    </location>
</feature>